<dbReference type="GO" id="GO:0008654">
    <property type="term" value="P:phospholipid biosynthetic process"/>
    <property type="evidence" value="ECO:0007669"/>
    <property type="project" value="UniProtKB-KW"/>
</dbReference>
<dbReference type="STRING" id="128944.AWM75_02860"/>
<dbReference type="GO" id="GO:0046872">
    <property type="term" value="F:metal ion binding"/>
    <property type="evidence" value="ECO:0007669"/>
    <property type="project" value="UniProtKB-KW"/>
</dbReference>
<accession>A0A0X8FKI3</accession>
<dbReference type="Gene3D" id="2.60.200.40">
    <property type="match status" value="1"/>
</dbReference>
<dbReference type="InterPro" id="IPR016064">
    <property type="entry name" value="NAD/diacylglycerol_kinase_sf"/>
</dbReference>
<proteinExistence type="inferred from homology"/>
<reference evidence="14" key="2">
    <citation type="submission" date="2016-01" db="EMBL/GenBank/DDBJ databases">
        <title>Six Aerococcus type strain genome sequencing and assembly using PacBio and Illumina Hiseq.</title>
        <authorList>
            <person name="Carkaci D."/>
            <person name="Dargis R."/>
            <person name="Nielsen X.C."/>
            <person name="Skovgaard O."/>
            <person name="Fuursted K."/>
            <person name="Christensen J.J."/>
        </authorList>
    </citation>
    <scope>NUCLEOTIDE SEQUENCE [LARGE SCALE GENOMIC DNA]</scope>
    <source>
        <strain evidence="14">CCUG42038B</strain>
    </source>
</reference>
<dbReference type="SUPFAM" id="SSF111331">
    <property type="entry name" value="NAD kinase/diacylglycerol kinase-like"/>
    <property type="match status" value="1"/>
</dbReference>
<keyword evidence="6" id="KW-0547">Nucleotide-binding</keyword>
<evidence type="ECO:0000256" key="6">
    <source>
        <dbReference type="ARBA" id="ARBA00022741"/>
    </source>
</evidence>
<dbReference type="InterPro" id="IPR005218">
    <property type="entry name" value="Diacylglycerol/lipid_kinase"/>
</dbReference>
<gene>
    <name evidence="13" type="ORF">AWM75_02860</name>
</gene>
<evidence type="ECO:0000313" key="14">
    <source>
        <dbReference type="Proteomes" id="UP000062260"/>
    </source>
</evidence>
<evidence type="ECO:0000256" key="11">
    <source>
        <dbReference type="ARBA" id="ARBA00023209"/>
    </source>
</evidence>
<keyword evidence="12" id="KW-1208">Phospholipid metabolism</keyword>
<comment type="cofactor">
    <cofactor evidence="1">
        <name>Mg(2+)</name>
        <dbReference type="ChEBI" id="CHEBI:18420"/>
    </cofactor>
</comment>
<keyword evidence="8" id="KW-0067">ATP-binding</keyword>
<keyword evidence="11" id="KW-0594">Phospholipid biosynthesis</keyword>
<protein>
    <submittedName>
        <fullName evidence="13">Uncharacterized protein</fullName>
    </submittedName>
</protein>
<dbReference type="GO" id="GO:0005886">
    <property type="term" value="C:plasma membrane"/>
    <property type="evidence" value="ECO:0007669"/>
    <property type="project" value="TreeGrafter"/>
</dbReference>
<dbReference type="RefSeq" id="WP_067977990.1">
    <property type="nucleotide sequence ID" value="NZ_CP014163.1"/>
</dbReference>
<dbReference type="Proteomes" id="UP000062260">
    <property type="component" value="Chromosome"/>
</dbReference>
<evidence type="ECO:0000256" key="8">
    <source>
        <dbReference type="ARBA" id="ARBA00022840"/>
    </source>
</evidence>
<evidence type="ECO:0000256" key="10">
    <source>
        <dbReference type="ARBA" id="ARBA00023098"/>
    </source>
</evidence>
<reference evidence="13 14" key="1">
    <citation type="journal article" date="2016" name="Genome Announc.">
        <title>Complete Genome Sequences of Aerococcus christensenii CCUG 28831T, Aerococcus sanguinicola CCUG 43001T, Aerococcus urinae CCUG 36881T, Aerococcus urinaeequi CCUG 28094T, Aerococcus urinaehominis CCUG 42038 BT, and Aerococcus viridans CCUG 4311T.</title>
        <authorList>
            <person name="Carkaci D."/>
            <person name="Dargis R."/>
            <person name="Nielsen X.C."/>
            <person name="Skovgaard O."/>
            <person name="Fuursted K."/>
            <person name="Christensen J.J."/>
        </authorList>
    </citation>
    <scope>NUCLEOTIDE SEQUENCE [LARGE SCALE GENOMIC DNA]</scope>
    <source>
        <strain evidence="13 14">CCUG42038B</strain>
    </source>
</reference>
<dbReference type="GO" id="GO:0005524">
    <property type="term" value="F:ATP binding"/>
    <property type="evidence" value="ECO:0007669"/>
    <property type="project" value="UniProtKB-KW"/>
</dbReference>
<dbReference type="InterPro" id="IPR017438">
    <property type="entry name" value="ATP-NAD_kinase_N"/>
</dbReference>
<dbReference type="InterPro" id="IPR045540">
    <property type="entry name" value="YegS/DAGK_C"/>
</dbReference>
<dbReference type="InterPro" id="IPR050187">
    <property type="entry name" value="Lipid_Phosphate_FormReg"/>
</dbReference>
<evidence type="ECO:0000256" key="4">
    <source>
        <dbReference type="ARBA" id="ARBA00022679"/>
    </source>
</evidence>
<dbReference type="KEGG" id="auh:AWM75_02860"/>
<dbReference type="PANTHER" id="PTHR12358:SF106">
    <property type="entry name" value="LIPID KINASE YEGS"/>
    <property type="match status" value="1"/>
</dbReference>
<evidence type="ECO:0000256" key="9">
    <source>
        <dbReference type="ARBA" id="ARBA00022842"/>
    </source>
</evidence>
<evidence type="ECO:0000256" key="12">
    <source>
        <dbReference type="ARBA" id="ARBA00023264"/>
    </source>
</evidence>
<evidence type="ECO:0000256" key="2">
    <source>
        <dbReference type="ARBA" id="ARBA00005983"/>
    </source>
</evidence>
<dbReference type="Gene3D" id="3.40.50.10330">
    <property type="entry name" value="Probable inorganic polyphosphate/atp-NAD kinase, domain 1"/>
    <property type="match status" value="1"/>
</dbReference>
<keyword evidence="3" id="KW-0444">Lipid biosynthesis</keyword>
<evidence type="ECO:0000256" key="3">
    <source>
        <dbReference type="ARBA" id="ARBA00022516"/>
    </source>
</evidence>
<dbReference type="Pfam" id="PF00781">
    <property type="entry name" value="DAGK_cat"/>
    <property type="match status" value="1"/>
</dbReference>
<dbReference type="OrthoDB" id="142078at2"/>
<organism evidence="13 14">
    <name type="scientific">Aerococcus urinaehominis</name>
    <dbReference type="NCBI Taxonomy" id="128944"/>
    <lineage>
        <taxon>Bacteria</taxon>
        <taxon>Bacillati</taxon>
        <taxon>Bacillota</taxon>
        <taxon>Bacilli</taxon>
        <taxon>Lactobacillales</taxon>
        <taxon>Aerococcaceae</taxon>
        <taxon>Aerococcus</taxon>
    </lineage>
</organism>
<keyword evidence="10" id="KW-0443">Lipid metabolism</keyword>
<keyword evidence="9" id="KW-0460">Magnesium</keyword>
<dbReference type="PANTHER" id="PTHR12358">
    <property type="entry name" value="SPHINGOSINE KINASE"/>
    <property type="match status" value="1"/>
</dbReference>
<keyword evidence="4" id="KW-0808">Transferase</keyword>
<dbReference type="InterPro" id="IPR001206">
    <property type="entry name" value="Diacylglycerol_kinase_cat_dom"/>
</dbReference>
<evidence type="ECO:0000256" key="5">
    <source>
        <dbReference type="ARBA" id="ARBA00022723"/>
    </source>
</evidence>
<dbReference type="GO" id="GO:0004143">
    <property type="term" value="F:ATP-dependent diacylglycerol kinase activity"/>
    <property type="evidence" value="ECO:0007669"/>
    <property type="project" value="TreeGrafter"/>
</dbReference>
<sequence length="305" mass="33005">MTKAALLMNPASGQSDAETYKDQLNHVLSSQYDQFDIIETDPDQAIEDQTSQLADAGYEAIYLMGGDGTINGGIAGISDRPKSDRPKIGVIPQGTVNNFARMLGMSTNVNEAIDQLKATHTDYLDLGQINDQYFVSSVSAGAIPETVQDVDDDEKEKLGPLAYIIEGVKALGSEETYQFNFDLDGEQTSYDLSMLVVGLGNSMLGIENFFADQSLQDGTLALMGLKETSVLEKISVIPDLFKEEADYSQFLVVKTFEAGTIDIVSDQAHPTTVDGDQGPDFPIKLACLPKHIEFILPDQAAQGVS</sequence>
<dbReference type="AlphaFoldDB" id="A0A0X8FKI3"/>
<keyword evidence="5" id="KW-0479">Metal-binding</keyword>
<evidence type="ECO:0000256" key="7">
    <source>
        <dbReference type="ARBA" id="ARBA00022777"/>
    </source>
</evidence>
<dbReference type="EMBL" id="CP014163">
    <property type="protein sequence ID" value="AMB99001.1"/>
    <property type="molecule type" value="Genomic_DNA"/>
</dbReference>
<keyword evidence="7" id="KW-0418">Kinase</keyword>
<dbReference type="PROSITE" id="PS50146">
    <property type="entry name" value="DAGK"/>
    <property type="match status" value="1"/>
</dbReference>
<name>A0A0X8FKI3_9LACT</name>
<dbReference type="NCBIfam" id="TIGR00147">
    <property type="entry name" value="YegS/Rv2252/BmrU family lipid kinase"/>
    <property type="match status" value="1"/>
</dbReference>
<evidence type="ECO:0000256" key="1">
    <source>
        <dbReference type="ARBA" id="ARBA00001946"/>
    </source>
</evidence>
<dbReference type="Pfam" id="PF19279">
    <property type="entry name" value="YegS_C"/>
    <property type="match status" value="1"/>
</dbReference>
<comment type="similarity">
    <text evidence="2">Belongs to the diacylglycerol/lipid kinase family.</text>
</comment>
<evidence type="ECO:0000313" key="13">
    <source>
        <dbReference type="EMBL" id="AMB99001.1"/>
    </source>
</evidence>
<dbReference type="SMART" id="SM00046">
    <property type="entry name" value="DAGKc"/>
    <property type="match status" value="1"/>
</dbReference>
<keyword evidence="14" id="KW-1185">Reference proteome</keyword>